<dbReference type="PANTHER" id="PTHR15141:SF76">
    <property type="entry name" value="TRANSCRIPTION ELONGATION FACTOR B POLYPEPTIDE 3"/>
    <property type="match status" value="1"/>
</dbReference>
<reference evidence="3" key="1">
    <citation type="journal article" date="2020" name="Stud. Mycol.">
        <title>101 Dothideomycetes genomes: a test case for predicting lifestyles and emergence of pathogens.</title>
        <authorList>
            <person name="Haridas S."/>
            <person name="Albert R."/>
            <person name="Binder M."/>
            <person name="Bloem J."/>
            <person name="Labutti K."/>
            <person name="Salamov A."/>
            <person name="Andreopoulos B."/>
            <person name="Baker S."/>
            <person name="Barry K."/>
            <person name="Bills G."/>
            <person name="Bluhm B."/>
            <person name="Cannon C."/>
            <person name="Castanera R."/>
            <person name="Culley D."/>
            <person name="Daum C."/>
            <person name="Ezra D."/>
            <person name="Gonzalez J."/>
            <person name="Henrissat B."/>
            <person name="Kuo A."/>
            <person name="Liang C."/>
            <person name="Lipzen A."/>
            <person name="Lutzoni F."/>
            <person name="Magnuson J."/>
            <person name="Mondo S."/>
            <person name="Nolan M."/>
            <person name="Ohm R."/>
            <person name="Pangilinan J."/>
            <person name="Park H.-J."/>
            <person name="Ramirez L."/>
            <person name="Alfaro M."/>
            <person name="Sun H."/>
            <person name="Tritt A."/>
            <person name="Yoshinaga Y."/>
            <person name="Zwiers L.-H."/>
            <person name="Turgeon B."/>
            <person name="Goodwin S."/>
            <person name="Spatafora J."/>
            <person name="Crous P."/>
            <person name="Grigoriev I."/>
        </authorList>
    </citation>
    <scope>NUCLEOTIDE SEQUENCE</scope>
    <source>
        <strain evidence="3">CBS 119687</strain>
    </source>
</reference>
<dbReference type="EMBL" id="ML977520">
    <property type="protein sequence ID" value="KAF2124176.1"/>
    <property type="molecule type" value="Genomic_DNA"/>
</dbReference>
<accession>A0A6A5ZY11</accession>
<dbReference type="RefSeq" id="XP_033518569.1">
    <property type="nucleotide sequence ID" value="XM_033664462.1"/>
</dbReference>
<gene>
    <name evidence="3" type="ORF">P153DRAFT_302591</name>
</gene>
<dbReference type="InterPro" id="IPR010684">
    <property type="entry name" value="RNA_pol_II_trans_fac_SIII_A"/>
</dbReference>
<dbReference type="OrthoDB" id="21513at2759"/>
<dbReference type="Pfam" id="PF06881">
    <property type="entry name" value="Elongin_A"/>
    <property type="match status" value="1"/>
</dbReference>
<evidence type="ECO:0000313" key="4">
    <source>
        <dbReference type="Proteomes" id="UP000799771"/>
    </source>
</evidence>
<dbReference type="GO" id="GO:0070449">
    <property type="term" value="C:elongin complex"/>
    <property type="evidence" value="ECO:0007669"/>
    <property type="project" value="InterPro"/>
</dbReference>
<dbReference type="GeneID" id="54404894"/>
<feature type="compositionally biased region" description="Polar residues" evidence="2">
    <location>
        <begin position="243"/>
        <end position="261"/>
    </location>
</feature>
<dbReference type="Proteomes" id="UP000799771">
    <property type="component" value="Unassembled WGS sequence"/>
</dbReference>
<name>A0A6A5ZY11_9PLEO</name>
<keyword evidence="4" id="KW-1185">Reference proteome</keyword>
<feature type="region of interest" description="Disordered" evidence="2">
    <location>
        <begin position="220"/>
        <end position="297"/>
    </location>
</feature>
<sequence>MPVSTLFELARQRLIQNITLLTDVGDIPYSFLEPVLRHIQNPTQLQDLEENCPQICGETGSLWIRFIKRDIPDYANKPHEPRDPRNWSKVYRKLKKDAEREKQEQGEALKEQMRALQNDRAQNKTLIVDSKVGYGSKPQGFAFGGRSWGLSGAPAKTGKVGMDKLRRGMFDRNRERPKAAQMPAHVLAQRKKFVQAPERMVRMAENANEGQRNMVVSKPAAASVATRKEGLPALSKPHITQRPVPQQSAAPPRTSLPTGQQFHAPKLRPTQEAGAVAPPKRKKEEATMFHQPKRRRV</sequence>
<evidence type="ECO:0000256" key="1">
    <source>
        <dbReference type="SAM" id="Coils"/>
    </source>
</evidence>
<evidence type="ECO:0008006" key="5">
    <source>
        <dbReference type="Google" id="ProtNLM"/>
    </source>
</evidence>
<proteinExistence type="predicted"/>
<dbReference type="AlphaFoldDB" id="A0A6A5ZY11"/>
<evidence type="ECO:0000256" key="2">
    <source>
        <dbReference type="SAM" id="MobiDB-lite"/>
    </source>
</evidence>
<keyword evidence="1" id="KW-0175">Coiled coil</keyword>
<evidence type="ECO:0000313" key="3">
    <source>
        <dbReference type="EMBL" id="KAF2124176.1"/>
    </source>
</evidence>
<organism evidence="3 4">
    <name type="scientific">Dothidotthia symphoricarpi CBS 119687</name>
    <dbReference type="NCBI Taxonomy" id="1392245"/>
    <lineage>
        <taxon>Eukaryota</taxon>
        <taxon>Fungi</taxon>
        <taxon>Dikarya</taxon>
        <taxon>Ascomycota</taxon>
        <taxon>Pezizomycotina</taxon>
        <taxon>Dothideomycetes</taxon>
        <taxon>Pleosporomycetidae</taxon>
        <taxon>Pleosporales</taxon>
        <taxon>Dothidotthiaceae</taxon>
        <taxon>Dothidotthia</taxon>
    </lineage>
</organism>
<dbReference type="Gene3D" id="6.10.250.3180">
    <property type="match status" value="1"/>
</dbReference>
<feature type="coiled-coil region" evidence="1">
    <location>
        <begin position="91"/>
        <end position="119"/>
    </location>
</feature>
<dbReference type="InterPro" id="IPR051870">
    <property type="entry name" value="Elongin-A_domain"/>
</dbReference>
<protein>
    <recommendedName>
        <fullName evidence="5">RNA polymerase II transcription factor SIII subunit A</fullName>
    </recommendedName>
</protein>
<dbReference type="PANTHER" id="PTHR15141">
    <property type="entry name" value="TRANSCRIPTION ELONGATION FACTOR B POLYPEPTIDE 3"/>
    <property type="match status" value="1"/>
</dbReference>
<dbReference type="GO" id="GO:0006368">
    <property type="term" value="P:transcription elongation by RNA polymerase II"/>
    <property type="evidence" value="ECO:0007669"/>
    <property type="project" value="InterPro"/>
</dbReference>